<feature type="non-terminal residue" evidence="1">
    <location>
        <position position="113"/>
    </location>
</feature>
<dbReference type="EMBL" id="PGOL01007701">
    <property type="protein sequence ID" value="PKI32400.1"/>
    <property type="molecule type" value="Genomic_DNA"/>
</dbReference>
<accession>A0A2I0HLP5</accession>
<sequence length="113" mass="12463">MCRHRAQFVGRRFDLIGVDLTSVTMPDMFHTISLHGGPIITQAHDLLSKHEAVHVRSTVSPVHFLHETSRFMLVDSPEECGVEGAAVKYLAAQEVVYHEASESLPIAAVGEWG</sequence>
<name>A0A2I0HLP5_PUNGR</name>
<evidence type="ECO:0000313" key="1">
    <source>
        <dbReference type="EMBL" id="PKI32400.1"/>
    </source>
</evidence>
<comment type="caution">
    <text evidence="1">The sequence shown here is derived from an EMBL/GenBank/DDBJ whole genome shotgun (WGS) entry which is preliminary data.</text>
</comment>
<organism evidence="1 2">
    <name type="scientific">Punica granatum</name>
    <name type="common">Pomegranate</name>
    <dbReference type="NCBI Taxonomy" id="22663"/>
    <lineage>
        <taxon>Eukaryota</taxon>
        <taxon>Viridiplantae</taxon>
        <taxon>Streptophyta</taxon>
        <taxon>Embryophyta</taxon>
        <taxon>Tracheophyta</taxon>
        <taxon>Spermatophyta</taxon>
        <taxon>Magnoliopsida</taxon>
        <taxon>eudicotyledons</taxon>
        <taxon>Gunneridae</taxon>
        <taxon>Pentapetalae</taxon>
        <taxon>rosids</taxon>
        <taxon>malvids</taxon>
        <taxon>Myrtales</taxon>
        <taxon>Lythraceae</taxon>
        <taxon>Punica</taxon>
    </lineage>
</organism>
<dbReference type="AlphaFoldDB" id="A0A2I0HLP5"/>
<dbReference type="Proteomes" id="UP000233551">
    <property type="component" value="Unassembled WGS sequence"/>
</dbReference>
<evidence type="ECO:0000313" key="2">
    <source>
        <dbReference type="Proteomes" id="UP000233551"/>
    </source>
</evidence>
<keyword evidence="2" id="KW-1185">Reference proteome</keyword>
<gene>
    <name evidence="1" type="ORF">CRG98_047209</name>
</gene>
<reference evidence="1 2" key="1">
    <citation type="submission" date="2017-11" db="EMBL/GenBank/DDBJ databases">
        <title>De-novo sequencing of pomegranate (Punica granatum L.) genome.</title>
        <authorList>
            <person name="Akparov Z."/>
            <person name="Amiraslanov A."/>
            <person name="Hajiyeva S."/>
            <person name="Abbasov M."/>
            <person name="Kaur K."/>
            <person name="Hamwieh A."/>
            <person name="Solovyev V."/>
            <person name="Salamov A."/>
            <person name="Braich B."/>
            <person name="Kosarev P."/>
            <person name="Mahmoud A."/>
            <person name="Hajiyev E."/>
            <person name="Babayeva S."/>
            <person name="Izzatullayeva V."/>
            <person name="Mammadov A."/>
            <person name="Mammadov A."/>
            <person name="Sharifova S."/>
            <person name="Ojaghi J."/>
            <person name="Eynullazada K."/>
            <person name="Bayramov B."/>
            <person name="Abdulazimova A."/>
            <person name="Shahmuradov I."/>
        </authorList>
    </citation>
    <scope>NUCLEOTIDE SEQUENCE [LARGE SCALE GENOMIC DNA]</scope>
    <source>
        <strain evidence="2">cv. AG2017</strain>
        <tissue evidence="1">Leaf</tissue>
    </source>
</reference>
<protein>
    <submittedName>
        <fullName evidence="1">Uncharacterized protein</fullName>
    </submittedName>
</protein>
<proteinExistence type="predicted"/>